<keyword evidence="1" id="KW-1133">Transmembrane helix</keyword>
<evidence type="ECO:0008006" key="4">
    <source>
        <dbReference type="Google" id="ProtNLM"/>
    </source>
</evidence>
<comment type="caution">
    <text evidence="2">The sequence shown here is derived from an EMBL/GenBank/DDBJ whole genome shotgun (WGS) entry which is preliminary data.</text>
</comment>
<feature type="transmembrane region" description="Helical" evidence="1">
    <location>
        <begin position="138"/>
        <end position="164"/>
    </location>
</feature>
<gene>
    <name evidence="2" type="ORF">FHY56_12445</name>
</gene>
<feature type="transmembrane region" description="Helical" evidence="1">
    <location>
        <begin position="228"/>
        <end position="244"/>
    </location>
</feature>
<accession>A0A502BME4</accession>
<keyword evidence="1" id="KW-0812">Transmembrane</keyword>
<evidence type="ECO:0000256" key="1">
    <source>
        <dbReference type="SAM" id="Phobius"/>
    </source>
</evidence>
<keyword evidence="3" id="KW-1185">Reference proteome</keyword>
<reference evidence="2 3" key="1">
    <citation type="journal article" date="2003" name="Int. J. Syst. Evol. Microbiol.">
        <title>Towards a standardized format for the description of a novel species (of an established genus): Ochrobactrum gallinifaecis sp. nov.</title>
        <authorList>
            <person name="Kampfer P."/>
            <person name="Buczolits S."/>
            <person name="Albrecht A."/>
            <person name="Busse H.J."/>
            <person name="Stackebrandt E."/>
        </authorList>
    </citation>
    <scope>NUCLEOTIDE SEQUENCE [LARGE SCALE GENOMIC DNA]</scope>
    <source>
        <strain evidence="2 3">ISO 196</strain>
    </source>
</reference>
<keyword evidence="1" id="KW-0472">Membrane</keyword>
<sequence>MHTDNRLIDKAIRMQSGLWSAERLSRLSKIAGAMAILVAMAVSVIYSVTKPDNNWDMIAYIATAIEDRYPDASALHEETWRQVSAATTQDELNTLKYGGDYRRAQWESPDNFQSQLIMYRVKIGYVQLLRLIEPYTGLVLGGHLISLAAAIASSLIILAILAHYNALQAGLLVGPALLVAGLGPITSAVFPDIVLAALSFAAIFALLKERDWLASVLLILSFTIRPDNIIMIFALLITAVLFGWRKLPLLAAFIISVIMGLAISRYAGHTGWWAHLYFTCIETQNSMAGFKPDFSLLLLIKAYIRGAILALYLESWPSILLVLLVAWAAMARAGIKTGIPRLNGIAFAMFIGILGKFVYFPMPYDRFFFNMLIIMVLMLSLIWATRSNEKAAIVK</sequence>
<evidence type="ECO:0000313" key="3">
    <source>
        <dbReference type="Proteomes" id="UP000315388"/>
    </source>
</evidence>
<protein>
    <recommendedName>
        <fullName evidence="4">DUF2029 domain-containing protein</fullName>
    </recommendedName>
</protein>
<feature type="transmembrane region" description="Helical" evidence="1">
    <location>
        <begin position="176"/>
        <end position="207"/>
    </location>
</feature>
<organism evidence="2 3">
    <name type="scientific">Brucella gallinifaecis</name>
    <dbReference type="NCBI Taxonomy" id="215590"/>
    <lineage>
        <taxon>Bacteria</taxon>
        <taxon>Pseudomonadati</taxon>
        <taxon>Pseudomonadota</taxon>
        <taxon>Alphaproteobacteria</taxon>
        <taxon>Hyphomicrobiales</taxon>
        <taxon>Brucellaceae</taxon>
        <taxon>Brucella/Ochrobactrum group</taxon>
        <taxon>Brucella</taxon>
    </lineage>
</organism>
<dbReference type="AlphaFoldDB" id="A0A502BME4"/>
<proteinExistence type="predicted"/>
<feature type="transmembrane region" description="Helical" evidence="1">
    <location>
        <begin position="342"/>
        <end position="361"/>
    </location>
</feature>
<feature type="transmembrane region" description="Helical" evidence="1">
    <location>
        <begin position="250"/>
        <end position="268"/>
    </location>
</feature>
<feature type="transmembrane region" description="Helical" evidence="1">
    <location>
        <begin position="367"/>
        <end position="385"/>
    </location>
</feature>
<dbReference type="Proteomes" id="UP000315388">
    <property type="component" value="Unassembled WGS sequence"/>
</dbReference>
<dbReference type="OrthoDB" id="8435158at2"/>
<feature type="transmembrane region" description="Helical" evidence="1">
    <location>
        <begin position="30"/>
        <end position="48"/>
    </location>
</feature>
<evidence type="ECO:0000313" key="2">
    <source>
        <dbReference type="EMBL" id="TPF74821.1"/>
    </source>
</evidence>
<dbReference type="RefSeq" id="WP_140905524.1">
    <property type="nucleotide sequence ID" value="NZ_JBHTMD010000018.1"/>
</dbReference>
<name>A0A502BME4_9HYPH</name>
<dbReference type="EMBL" id="VEWJ01000008">
    <property type="protein sequence ID" value="TPF74821.1"/>
    <property type="molecule type" value="Genomic_DNA"/>
</dbReference>